<evidence type="ECO:0000313" key="2">
    <source>
        <dbReference type="Proteomes" id="UP000799779"/>
    </source>
</evidence>
<evidence type="ECO:0000313" key="1">
    <source>
        <dbReference type="EMBL" id="KAF2006927.1"/>
    </source>
</evidence>
<proteinExistence type="predicted"/>
<accession>A0A6A5WZG8</accession>
<sequence>MSLKPCACSMSLRLHLCAHPPITACQGPVAGPILTSTVCPNCHLTFDISQRSIISLCPPQSRLDSCHSASLRHYGCGIPPARIL</sequence>
<dbReference type="AlphaFoldDB" id="A0A6A5WZG8"/>
<dbReference type="Proteomes" id="UP000799779">
    <property type="component" value="Unassembled WGS sequence"/>
</dbReference>
<protein>
    <submittedName>
        <fullName evidence="1">Uncharacterized protein</fullName>
    </submittedName>
</protein>
<reference evidence="1" key="1">
    <citation type="journal article" date="2020" name="Stud. Mycol.">
        <title>101 Dothideomycetes genomes: a test case for predicting lifestyles and emergence of pathogens.</title>
        <authorList>
            <person name="Haridas S."/>
            <person name="Albert R."/>
            <person name="Binder M."/>
            <person name="Bloem J."/>
            <person name="Labutti K."/>
            <person name="Salamov A."/>
            <person name="Andreopoulos B."/>
            <person name="Baker S."/>
            <person name="Barry K."/>
            <person name="Bills G."/>
            <person name="Bluhm B."/>
            <person name="Cannon C."/>
            <person name="Castanera R."/>
            <person name="Culley D."/>
            <person name="Daum C."/>
            <person name="Ezra D."/>
            <person name="Gonzalez J."/>
            <person name="Henrissat B."/>
            <person name="Kuo A."/>
            <person name="Liang C."/>
            <person name="Lipzen A."/>
            <person name="Lutzoni F."/>
            <person name="Magnuson J."/>
            <person name="Mondo S."/>
            <person name="Nolan M."/>
            <person name="Ohm R."/>
            <person name="Pangilinan J."/>
            <person name="Park H.-J."/>
            <person name="Ramirez L."/>
            <person name="Alfaro M."/>
            <person name="Sun H."/>
            <person name="Tritt A."/>
            <person name="Yoshinaga Y."/>
            <person name="Zwiers L.-H."/>
            <person name="Turgeon B."/>
            <person name="Goodwin S."/>
            <person name="Spatafora J."/>
            <person name="Crous P."/>
            <person name="Grigoriev I."/>
        </authorList>
    </citation>
    <scope>NUCLEOTIDE SEQUENCE</scope>
    <source>
        <strain evidence="1">CBS 123094</strain>
    </source>
</reference>
<gene>
    <name evidence="1" type="ORF">P154DRAFT_517377</name>
</gene>
<name>A0A6A5WZG8_9PLEO</name>
<dbReference type="EMBL" id="ML977558">
    <property type="protein sequence ID" value="KAF2006927.1"/>
    <property type="molecule type" value="Genomic_DNA"/>
</dbReference>
<keyword evidence="2" id="KW-1185">Reference proteome</keyword>
<organism evidence="1 2">
    <name type="scientific">Amniculicola lignicola CBS 123094</name>
    <dbReference type="NCBI Taxonomy" id="1392246"/>
    <lineage>
        <taxon>Eukaryota</taxon>
        <taxon>Fungi</taxon>
        <taxon>Dikarya</taxon>
        <taxon>Ascomycota</taxon>
        <taxon>Pezizomycotina</taxon>
        <taxon>Dothideomycetes</taxon>
        <taxon>Pleosporomycetidae</taxon>
        <taxon>Pleosporales</taxon>
        <taxon>Amniculicolaceae</taxon>
        <taxon>Amniculicola</taxon>
    </lineage>
</organism>